<evidence type="ECO:0000256" key="2">
    <source>
        <dbReference type="ARBA" id="ARBA00022741"/>
    </source>
</evidence>
<dbReference type="SUPFAM" id="SSF52540">
    <property type="entry name" value="P-loop containing nucleoside triphosphate hydrolases"/>
    <property type="match status" value="1"/>
</dbReference>
<keyword evidence="2 6" id="KW-0547">Nucleotide-binding</keyword>
<dbReference type="InterPro" id="IPR003959">
    <property type="entry name" value="ATPase_AAA_core"/>
</dbReference>
<comment type="caution">
    <text evidence="9">The sequence shown here is derived from an EMBL/GenBank/DDBJ whole genome shotgun (WGS) entry which is preliminary data.</text>
</comment>
<dbReference type="SMART" id="SM00382">
    <property type="entry name" value="AAA"/>
    <property type="match status" value="1"/>
</dbReference>
<keyword evidence="10" id="KW-1185">Reference proteome</keyword>
<dbReference type="CDD" id="cd19497">
    <property type="entry name" value="RecA-like_ClpX"/>
    <property type="match status" value="1"/>
</dbReference>
<evidence type="ECO:0000256" key="6">
    <source>
        <dbReference type="HAMAP-Rule" id="MF_00175"/>
    </source>
</evidence>
<reference evidence="9" key="1">
    <citation type="submission" date="2022-08" db="EMBL/GenBank/DDBJ databases">
        <authorList>
            <person name="Wang H."/>
        </authorList>
    </citation>
    <scope>NUCLEOTIDE SEQUENCE</scope>
    <source>
        <strain evidence="9">XJK33-1</strain>
    </source>
</reference>
<keyword evidence="5 6" id="KW-0143">Chaperone</keyword>
<gene>
    <name evidence="6 9" type="primary">clpX</name>
    <name evidence="9" type="ORF">NYG95_06405</name>
</gene>
<name>A0ABT7I5H5_9BACT</name>
<dbReference type="HAMAP" id="MF_00175">
    <property type="entry name" value="ClpX"/>
    <property type="match status" value="1"/>
</dbReference>
<feature type="domain" description="ClpX-type ZB" evidence="8">
    <location>
        <begin position="1"/>
        <end position="48"/>
    </location>
</feature>
<proteinExistence type="inferred from homology"/>
<dbReference type="InterPro" id="IPR004487">
    <property type="entry name" value="Clp_protease_ATP-bd_su_ClpX"/>
</dbReference>
<feature type="binding site" evidence="6 7">
    <location>
        <position position="29"/>
    </location>
    <ligand>
        <name>Zn(2+)</name>
        <dbReference type="ChEBI" id="CHEBI:29105"/>
    </ligand>
</feature>
<reference evidence="9" key="2">
    <citation type="journal article" date="2023" name="Microorganisms">
        <title>Isolation and Genomic Characteristics of Cat-Borne Campylobacter felis sp. nov. and Sheep-Borne Campylobacter ovis sp. nov.</title>
        <authorList>
            <person name="Wang H."/>
            <person name="Li Y."/>
            <person name="Gu Y."/>
            <person name="Zhou G."/>
            <person name="Chen X."/>
            <person name="Zhang X."/>
            <person name="Shao Z."/>
            <person name="Zhang J."/>
            <person name="Zhang M."/>
        </authorList>
    </citation>
    <scope>NUCLEOTIDE SEQUENCE</scope>
    <source>
        <strain evidence="9">XJK33-1</strain>
    </source>
</reference>
<dbReference type="PANTHER" id="PTHR48102">
    <property type="entry name" value="ATP-DEPENDENT CLP PROTEASE ATP-BINDING SUBUNIT CLPX-LIKE, MITOCHONDRIAL-RELATED"/>
    <property type="match status" value="1"/>
</dbReference>
<keyword evidence="9" id="KW-0645">Protease</keyword>
<dbReference type="GO" id="GO:0005524">
    <property type="term" value="F:ATP binding"/>
    <property type="evidence" value="ECO:0007669"/>
    <property type="project" value="UniProtKB-KW"/>
</dbReference>
<dbReference type="InterPro" id="IPR003593">
    <property type="entry name" value="AAA+_ATPase"/>
</dbReference>
<dbReference type="SMART" id="SM00994">
    <property type="entry name" value="zf-C4_ClpX"/>
    <property type="match status" value="1"/>
</dbReference>
<accession>A0ABT7I5H5</accession>
<feature type="binding site" evidence="6 7">
    <location>
        <position position="8"/>
    </location>
    <ligand>
        <name>Zn(2+)</name>
        <dbReference type="ChEBI" id="CHEBI:29105"/>
    </ligand>
</feature>
<dbReference type="InterPro" id="IPR050052">
    <property type="entry name" value="ATP-dep_Clp_protease_ClpX"/>
</dbReference>
<dbReference type="Proteomes" id="UP001176223">
    <property type="component" value="Unassembled WGS sequence"/>
</dbReference>
<evidence type="ECO:0000313" key="10">
    <source>
        <dbReference type="Proteomes" id="UP001176223"/>
    </source>
</evidence>
<keyword evidence="1 6" id="KW-0479">Metal-binding</keyword>
<dbReference type="Pfam" id="PF10431">
    <property type="entry name" value="ClpB_D2-small"/>
    <property type="match status" value="1"/>
</dbReference>
<dbReference type="RefSeq" id="WP_270977603.1">
    <property type="nucleotide sequence ID" value="NZ_JANURS010000010.1"/>
</dbReference>
<comment type="function">
    <text evidence="6">ATP-dependent specificity component of the Clp protease. It directs the protease to specific substrates. Can perform chaperone functions in the absence of ClpP.</text>
</comment>
<dbReference type="NCBIfam" id="NF003745">
    <property type="entry name" value="PRK05342.1"/>
    <property type="match status" value="1"/>
</dbReference>
<keyword evidence="9" id="KW-0378">Hydrolase</keyword>
<feature type="binding site" evidence="6 7">
    <location>
        <position position="32"/>
    </location>
    <ligand>
        <name>Zn(2+)</name>
        <dbReference type="ChEBI" id="CHEBI:29105"/>
    </ligand>
</feature>
<dbReference type="PANTHER" id="PTHR48102:SF7">
    <property type="entry name" value="ATP-DEPENDENT CLP PROTEASE ATP-BINDING SUBUNIT CLPX-LIKE, MITOCHONDRIAL"/>
    <property type="match status" value="1"/>
</dbReference>
<evidence type="ECO:0000256" key="7">
    <source>
        <dbReference type="PROSITE-ProRule" id="PRU01250"/>
    </source>
</evidence>
<dbReference type="InterPro" id="IPR019489">
    <property type="entry name" value="Clp_ATPase_C"/>
</dbReference>
<dbReference type="InterPro" id="IPR046425">
    <property type="entry name" value="ClpX_bact"/>
</dbReference>
<keyword evidence="4 6" id="KW-0067">ATP-binding</keyword>
<evidence type="ECO:0000256" key="3">
    <source>
        <dbReference type="ARBA" id="ARBA00022833"/>
    </source>
</evidence>
<evidence type="ECO:0000256" key="5">
    <source>
        <dbReference type="ARBA" id="ARBA00023186"/>
    </source>
</evidence>
<dbReference type="InterPro" id="IPR027417">
    <property type="entry name" value="P-loop_NTPase"/>
</dbReference>
<sequence length="409" mass="45776">MAKRCSFCNRDDSDNIKILANEDGDACICEYCVEGAYSIIYGEENSLKKAQNTEKSDLNFQNITPKSLKAYLDRYVIGQDRAKKIFSVGVYNHYKRLFRADLEDDDTELFKSNILLVGPTGSGKTLLAQTLARFLDVPIAICDATSLTEAGYVGEDVENILTRLLQAANNDVERAQKGIVFIDEIDKIARMSENRSITRDVSGEGVQQALLKIIEGSLVNIPPKGGRKHPNQDFIQIDTSNILFVCGGAFDGLEQILKRKLGDKVVGFFDDSGEKDKNLLEKIEPDDLVHFGLIPELIGRLHIIASLNELDEDDMVRILTEPKNAIIKQYQKLFAIDGVNLKFEEDALRAIAKLALERKTGARGLRSIIEEMMVDLMFELPEYKDYDIVITKEVVCEGAKALLIKKKIS</sequence>
<comment type="subunit">
    <text evidence="6">Component of the ClpX-ClpP complex. Forms a hexameric ring that, in the presence of ATP, binds to fourteen ClpP subunits assembled into a disk-like structure with a central cavity, resembling the structure of eukaryotic proteasomes.</text>
</comment>
<dbReference type="InterPro" id="IPR059188">
    <property type="entry name" value="Znf_CLPX-like"/>
</dbReference>
<comment type="similarity">
    <text evidence="6 7">Belongs to the ClpX chaperone family.</text>
</comment>
<evidence type="ECO:0000256" key="4">
    <source>
        <dbReference type="ARBA" id="ARBA00022840"/>
    </source>
</evidence>
<dbReference type="Pfam" id="PF07724">
    <property type="entry name" value="AAA_2"/>
    <property type="match status" value="1"/>
</dbReference>
<feature type="binding site" evidence="6">
    <location>
        <begin position="119"/>
        <end position="126"/>
    </location>
    <ligand>
        <name>ATP</name>
        <dbReference type="ChEBI" id="CHEBI:30616"/>
    </ligand>
</feature>
<dbReference type="Gene3D" id="3.40.50.300">
    <property type="entry name" value="P-loop containing nucleotide triphosphate hydrolases"/>
    <property type="match status" value="1"/>
</dbReference>
<dbReference type="Gene3D" id="1.10.8.60">
    <property type="match status" value="1"/>
</dbReference>
<dbReference type="GO" id="GO:0008233">
    <property type="term" value="F:peptidase activity"/>
    <property type="evidence" value="ECO:0007669"/>
    <property type="project" value="UniProtKB-KW"/>
</dbReference>
<dbReference type="GO" id="GO:0006508">
    <property type="term" value="P:proteolysis"/>
    <property type="evidence" value="ECO:0007669"/>
    <property type="project" value="UniProtKB-KW"/>
</dbReference>
<protein>
    <recommendedName>
        <fullName evidence="6">ATP-dependent Clp protease ATP-binding subunit ClpX</fullName>
    </recommendedName>
</protein>
<dbReference type="NCBIfam" id="TIGR00382">
    <property type="entry name" value="clpX"/>
    <property type="match status" value="1"/>
</dbReference>
<keyword evidence="3 6" id="KW-0862">Zinc</keyword>
<evidence type="ECO:0000259" key="8">
    <source>
        <dbReference type="PROSITE" id="PS51902"/>
    </source>
</evidence>
<dbReference type="PROSITE" id="PS51902">
    <property type="entry name" value="CLPX_ZB"/>
    <property type="match status" value="1"/>
</dbReference>
<evidence type="ECO:0000256" key="1">
    <source>
        <dbReference type="ARBA" id="ARBA00022723"/>
    </source>
</evidence>
<dbReference type="EMBL" id="JANURU010000011">
    <property type="protein sequence ID" value="MDL0147239.1"/>
    <property type="molecule type" value="Genomic_DNA"/>
</dbReference>
<evidence type="ECO:0000313" key="9">
    <source>
        <dbReference type="EMBL" id="MDL0147239.1"/>
    </source>
</evidence>
<feature type="binding site" evidence="6 7">
    <location>
        <position position="5"/>
    </location>
    <ligand>
        <name>Zn(2+)</name>
        <dbReference type="ChEBI" id="CHEBI:29105"/>
    </ligand>
</feature>
<dbReference type="SMART" id="SM01086">
    <property type="entry name" value="ClpB_D2-small"/>
    <property type="match status" value="1"/>
</dbReference>
<organism evidence="9 10">
    <name type="scientific">Campylobacter felis</name>
    <dbReference type="NCBI Taxonomy" id="2974565"/>
    <lineage>
        <taxon>Bacteria</taxon>
        <taxon>Pseudomonadati</taxon>
        <taxon>Campylobacterota</taxon>
        <taxon>Epsilonproteobacteria</taxon>
        <taxon>Campylobacterales</taxon>
        <taxon>Campylobacteraceae</taxon>
        <taxon>Campylobacter</taxon>
    </lineage>
</organism>
<dbReference type="Pfam" id="PF06689">
    <property type="entry name" value="zf-C4_ClpX"/>
    <property type="match status" value="1"/>
</dbReference>
<dbReference type="InterPro" id="IPR010603">
    <property type="entry name" value="Znf_CppX_C4"/>
</dbReference>